<protein>
    <submittedName>
        <fullName evidence="2">Uncharacterized protein</fullName>
    </submittedName>
</protein>
<name>A0A2B4RGZ0_STYPI</name>
<dbReference type="Proteomes" id="UP000225706">
    <property type="component" value="Unassembled WGS sequence"/>
</dbReference>
<sequence length="111" mass="12224">MSRSPETQGKSCALALSKMDHNDGSEEDNEADDPGEGEISEDYANKMHIELNFEMDDTVDYQDDTDAKSGPDNMVDDGDDMDMTADIAKGLHMVAKRTERSLNCKMKSAKA</sequence>
<organism evidence="2 3">
    <name type="scientific">Stylophora pistillata</name>
    <name type="common">Smooth cauliflower coral</name>
    <dbReference type="NCBI Taxonomy" id="50429"/>
    <lineage>
        <taxon>Eukaryota</taxon>
        <taxon>Metazoa</taxon>
        <taxon>Cnidaria</taxon>
        <taxon>Anthozoa</taxon>
        <taxon>Hexacorallia</taxon>
        <taxon>Scleractinia</taxon>
        <taxon>Astrocoeniina</taxon>
        <taxon>Pocilloporidae</taxon>
        <taxon>Stylophora</taxon>
    </lineage>
</organism>
<dbReference type="AlphaFoldDB" id="A0A2B4RGZ0"/>
<reference evidence="3" key="1">
    <citation type="journal article" date="2017" name="bioRxiv">
        <title>Comparative analysis of the genomes of Stylophora pistillata and Acropora digitifera provides evidence for extensive differences between species of corals.</title>
        <authorList>
            <person name="Voolstra C.R."/>
            <person name="Li Y."/>
            <person name="Liew Y.J."/>
            <person name="Baumgarten S."/>
            <person name="Zoccola D."/>
            <person name="Flot J.-F."/>
            <person name="Tambutte S."/>
            <person name="Allemand D."/>
            <person name="Aranda M."/>
        </authorList>
    </citation>
    <scope>NUCLEOTIDE SEQUENCE [LARGE SCALE GENOMIC DNA]</scope>
</reference>
<evidence type="ECO:0000256" key="1">
    <source>
        <dbReference type="SAM" id="MobiDB-lite"/>
    </source>
</evidence>
<accession>A0A2B4RGZ0</accession>
<evidence type="ECO:0000313" key="2">
    <source>
        <dbReference type="EMBL" id="PFX15648.1"/>
    </source>
</evidence>
<evidence type="ECO:0000313" key="3">
    <source>
        <dbReference type="Proteomes" id="UP000225706"/>
    </source>
</evidence>
<feature type="compositionally biased region" description="Acidic residues" evidence="1">
    <location>
        <begin position="53"/>
        <end position="64"/>
    </location>
</feature>
<feature type="compositionally biased region" description="Acidic residues" evidence="1">
    <location>
        <begin position="25"/>
        <end position="41"/>
    </location>
</feature>
<proteinExistence type="predicted"/>
<feature type="compositionally biased region" description="Polar residues" evidence="1">
    <location>
        <begin position="1"/>
        <end position="10"/>
    </location>
</feature>
<keyword evidence="3" id="KW-1185">Reference proteome</keyword>
<gene>
    <name evidence="2" type="ORF">AWC38_SpisGene20130</name>
</gene>
<comment type="caution">
    <text evidence="2">The sequence shown here is derived from an EMBL/GenBank/DDBJ whole genome shotgun (WGS) entry which is preliminary data.</text>
</comment>
<dbReference type="EMBL" id="LSMT01000626">
    <property type="protein sequence ID" value="PFX15648.1"/>
    <property type="molecule type" value="Genomic_DNA"/>
</dbReference>
<feature type="region of interest" description="Disordered" evidence="1">
    <location>
        <begin position="1"/>
        <end position="81"/>
    </location>
</feature>